<dbReference type="PANTHER" id="PTHR42718">
    <property type="entry name" value="MAJOR FACILITATOR SUPERFAMILY MULTIDRUG TRANSPORTER MFSC"/>
    <property type="match status" value="1"/>
</dbReference>
<dbReference type="CDD" id="cd17321">
    <property type="entry name" value="MFS_MMR_MDR_like"/>
    <property type="match status" value="1"/>
</dbReference>
<feature type="transmembrane region" description="Helical" evidence="7">
    <location>
        <begin position="451"/>
        <end position="474"/>
    </location>
</feature>
<feature type="transmembrane region" description="Helical" evidence="7">
    <location>
        <begin position="281"/>
        <end position="302"/>
    </location>
</feature>
<feature type="domain" description="Major facilitator superfamily (MFS) profile" evidence="8">
    <location>
        <begin position="26"/>
        <end position="478"/>
    </location>
</feature>
<reference evidence="10" key="1">
    <citation type="journal article" date="2019" name="Int. J. Syst. Evol. Microbiol.">
        <title>The Global Catalogue of Microorganisms (GCM) 10K type strain sequencing project: providing services to taxonomists for standard genome sequencing and annotation.</title>
        <authorList>
            <consortium name="The Broad Institute Genomics Platform"/>
            <consortium name="The Broad Institute Genome Sequencing Center for Infectious Disease"/>
            <person name="Wu L."/>
            <person name="Ma J."/>
        </authorList>
    </citation>
    <scope>NUCLEOTIDE SEQUENCE [LARGE SCALE GENOMIC DNA]</scope>
    <source>
        <strain evidence="10">DFY28</strain>
    </source>
</reference>
<feature type="transmembrane region" description="Helical" evidence="7">
    <location>
        <begin position="24"/>
        <end position="51"/>
    </location>
</feature>
<feature type="transmembrane region" description="Helical" evidence="7">
    <location>
        <begin position="63"/>
        <end position="81"/>
    </location>
</feature>
<evidence type="ECO:0000256" key="5">
    <source>
        <dbReference type="ARBA" id="ARBA00022989"/>
    </source>
</evidence>
<dbReference type="PROSITE" id="PS00216">
    <property type="entry name" value="SUGAR_TRANSPORT_1"/>
    <property type="match status" value="1"/>
</dbReference>
<dbReference type="PANTHER" id="PTHR42718:SF46">
    <property type="entry name" value="BLR6921 PROTEIN"/>
    <property type="match status" value="1"/>
</dbReference>
<dbReference type="Gene3D" id="1.20.1250.20">
    <property type="entry name" value="MFS general substrate transporter like domains"/>
    <property type="match status" value="1"/>
</dbReference>
<keyword evidence="2" id="KW-0813">Transport</keyword>
<dbReference type="SUPFAM" id="SSF103473">
    <property type="entry name" value="MFS general substrate transporter"/>
    <property type="match status" value="1"/>
</dbReference>
<sequence length="492" mass="50866">MSDAVRTPTPDAAEVNDAPSSTRWWALVVLGLTQLMVVLDSTIVAIALPSAQADLNMADDQRQWIITAYALAFGSLLLLGGRIADYWGRKRSFMVGMIGFGAASVWGGLAGSAGELIAARGLQGLFAAVLAPAALAMLTVLFSSGKERTVAFAVFGIIAGTGAAFGLLLGGALTQYADWRWCLFVNVFFVIVGVIGGAKLLVESRAEGRNTYDLVGAVLVTLGLGSLVYGFSRAEHGWVETDTLGFIAAGVVLVALFVFAQTKVSNPLLPLRVVTDRVRGAAFLLQAIIGAVMIGAMLYLTFHFQIVMGFGPLRAGFGSVAMTVVIMATAPIATKMFEALGARVVLTLGAALAGAGLVVLSFITADGGYWTHVFPSLVIMALGFSLIFVPLQNLALAGVEPHDAGVASAVANSAMNIGGSIAVAVFTALSLSKTEDALAGGADPMTALVEGYTVVFLAGAGAMFVGAVLCFLMIPQKKDLVLDPTQVAVGAH</sequence>
<keyword evidence="6 7" id="KW-0472">Membrane</keyword>
<dbReference type="InterPro" id="IPR011701">
    <property type="entry name" value="MFS"/>
</dbReference>
<name>A0ABW1QZA9_9ACTN</name>
<dbReference type="EMBL" id="JBHSQI010000009">
    <property type="protein sequence ID" value="MFC6154927.1"/>
    <property type="molecule type" value="Genomic_DNA"/>
</dbReference>
<evidence type="ECO:0000313" key="9">
    <source>
        <dbReference type="EMBL" id="MFC6154927.1"/>
    </source>
</evidence>
<dbReference type="Pfam" id="PF07690">
    <property type="entry name" value="MFS_1"/>
    <property type="match status" value="1"/>
</dbReference>
<evidence type="ECO:0000256" key="1">
    <source>
        <dbReference type="ARBA" id="ARBA00004651"/>
    </source>
</evidence>
<dbReference type="RefSeq" id="WP_128221980.1">
    <property type="nucleotide sequence ID" value="NZ_CP034929.1"/>
</dbReference>
<dbReference type="Gene3D" id="1.20.1720.10">
    <property type="entry name" value="Multidrug resistance protein D"/>
    <property type="match status" value="1"/>
</dbReference>
<dbReference type="Proteomes" id="UP001596098">
    <property type="component" value="Unassembled WGS sequence"/>
</dbReference>
<evidence type="ECO:0000256" key="6">
    <source>
        <dbReference type="ARBA" id="ARBA00023136"/>
    </source>
</evidence>
<comment type="caution">
    <text evidence="9">The sequence shown here is derived from an EMBL/GenBank/DDBJ whole genome shotgun (WGS) entry which is preliminary data.</text>
</comment>
<dbReference type="InterPro" id="IPR005829">
    <property type="entry name" value="Sugar_transporter_CS"/>
</dbReference>
<comment type="subcellular location">
    <subcellularLocation>
        <location evidence="1">Cell membrane</location>
        <topology evidence="1">Multi-pass membrane protein</topology>
    </subcellularLocation>
</comment>
<protein>
    <submittedName>
        <fullName evidence="9">MFS transporter</fullName>
    </submittedName>
</protein>
<evidence type="ECO:0000256" key="2">
    <source>
        <dbReference type="ARBA" id="ARBA00022448"/>
    </source>
</evidence>
<dbReference type="InterPro" id="IPR020846">
    <property type="entry name" value="MFS_dom"/>
</dbReference>
<keyword evidence="3" id="KW-1003">Cell membrane</keyword>
<evidence type="ECO:0000256" key="7">
    <source>
        <dbReference type="SAM" id="Phobius"/>
    </source>
</evidence>
<accession>A0ABW1QZA9</accession>
<feature type="transmembrane region" description="Helical" evidence="7">
    <location>
        <begin position="340"/>
        <end position="363"/>
    </location>
</feature>
<evidence type="ECO:0000256" key="3">
    <source>
        <dbReference type="ARBA" id="ARBA00022475"/>
    </source>
</evidence>
<feature type="transmembrane region" description="Helical" evidence="7">
    <location>
        <begin position="314"/>
        <end position="333"/>
    </location>
</feature>
<feature type="transmembrane region" description="Helical" evidence="7">
    <location>
        <begin position="125"/>
        <end position="143"/>
    </location>
</feature>
<dbReference type="PROSITE" id="PS50850">
    <property type="entry name" value="MFS"/>
    <property type="match status" value="1"/>
</dbReference>
<gene>
    <name evidence="9" type="ORF">ACFPWU_14770</name>
</gene>
<dbReference type="InterPro" id="IPR036259">
    <property type="entry name" value="MFS_trans_sf"/>
</dbReference>
<feature type="transmembrane region" description="Helical" evidence="7">
    <location>
        <begin position="410"/>
        <end position="431"/>
    </location>
</feature>
<feature type="transmembrane region" description="Helical" evidence="7">
    <location>
        <begin position="214"/>
        <end position="231"/>
    </location>
</feature>
<feature type="transmembrane region" description="Helical" evidence="7">
    <location>
        <begin position="243"/>
        <end position="260"/>
    </location>
</feature>
<evidence type="ECO:0000256" key="4">
    <source>
        <dbReference type="ARBA" id="ARBA00022692"/>
    </source>
</evidence>
<organism evidence="9 10">
    <name type="scientific">Nocardioides yefusunii</name>
    <dbReference type="NCBI Taxonomy" id="2500546"/>
    <lineage>
        <taxon>Bacteria</taxon>
        <taxon>Bacillati</taxon>
        <taxon>Actinomycetota</taxon>
        <taxon>Actinomycetes</taxon>
        <taxon>Propionibacteriales</taxon>
        <taxon>Nocardioidaceae</taxon>
        <taxon>Nocardioides</taxon>
    </lineage>
</organism>
<keyword evidence="5 7" id="KW-1133">Transmembrane helix</keyword>
<feature type="transmembrane region" description="Helical" evidence="7">
    <location>
        <begin position="369"/>
        <end position="389"/>
    </location>
</feature>
<evidence type="ECO:0000259" key="8">
    <source>
        <dbReference type="PROSITE" id="PS50850"/>
    </source>
</evidence>
<keyword evidence="10" id="KW-1185">Reference proteome</keyword>
<proteinExistence type="predicted"/>
<feature type="transmembrane region" description="Helical" evidence="7">
    <location>
        <begin position="93"/>
        <end position="113"/>
    </location>
</feature>
<keyword evidence="4 7" id="KW-0812">Transmembrane</keyword>
<feature type="transmembrane region" description="Helical" evidence="7">
    <location>
        <begin position="183"/>
        <end position="202"/>
    </location>
</feature>
<feature type="transmembrane region" description="Helical" evidence="7">
    <location>
        <begin position="150"/>
        <end position="177"/>
    </location>
</feature>
<evidence type="ECO:0000313" key="10">
    <source>
        <dbReference type="Proteomes" id="UP001596098"/>
    </source>
</evidence>